<dbReference type="PANTHER" id="PTHR47691">
    <property type="entry name" value="REGULATOR-RELATED"/>
    <property type="match status" value="1"/>
</dbReference>
<organism evidence="3 4">
    <name type="scientific">Dacryopinax primogenitus (strain DJM 731)</name>
    <name type="common">Brown rot fungus</name>
    <dbReference type="NCBI Taxonomy" id="1858805"/>
    <lineage>
        <taxon>Eukaryota</taxon>
        <taxon>Fungi</taxon>
        <taxon>Dikarya</taxon>
        <taxon>Basidiomycota</taxon>
        <taxon>Agaricomycotina</taxon>
        <taxon>Dacrymycetes</taxon>
        <taxon>Dacrymycetales</taxon>
        <taxon>Dacrymycetaceae</taxon>
        <taxon>Dacryopinax</taxon>
    </lineage>
</organism>
<dbReference type="Gene3D" id="1.25.40.10">
    <property type="entry name" value="Tetratricopeptide repeat domain"/>
    <property type="match status" value="2"/>
</dbReference>
<sequence>MSGDPSGSDEDSVRGRLGRIKLSLPSNAIFRRMKARIEDMTAKATGITYWSAETKLAGNWCRKRHSSRTKSSKGCSPDTTDTEAIGLLDQFSQALNSIEALMRKQDDPQTPYRQLSQDEIQAQNERLDSIILRFSAHADCNTLLCALIPYQLKNVVDNSGRLIAHDLRLVALEGRGNGSMPFQLPTDMPLMEMPPKPAVFHGRDRLVESIVQRLCEMDNCHIPILGPGGIGKTSVAAAIINDSRVVARYGANRLFMSCEGVPTCDGIASMLAATLRLQHDTDARRIVPIYLASLERALLVVDNAETPLDSEGRVEVESWLGTVAGKPRVSLMITMRGSTPPSTVRWADICRLPLPPLSLTASKHTWLALNSNQDDKLNTLLVALDGLPLAITLMATLDQAATLSDLIDCAIPPTGWSVTVRPTQDSSINGEPKSLCDGPVKTGLAIREKERIRCLAPIREFVVRYHPIPSRYLVDVRQYYMQITEKAQSLRTAMSQESIEYLSSEFSNTLSVLRHFWTERSALSVEHRLKERLTDATFDLSAFSNFSSLGDCTGLLNHALRQLDAKRDRQHAAKCVMRIGDILETKGQLNESMKQYEASIRRYSSIGEQVGISQCRRGMSRVLEKRFKWNQAAAMLEEARIEFQAVGHSLGVAQCTQELGAILRMQTNYKEATTSLEEARIEFQAIGYSLGVAQCTQGIGDILRMQTNYKEARTRLEKAKIEFHGIGHRVGVAQCTQGIGNILRMQAKYEEATTNLEDARTEFQAIRYRLGVAQCTRGIGDILRMQAKYEEATLRLQEARIDSQAMGYRLGVAQCTLLIGDILGKQAKYEEATTRLEEARVGFQAIGDRLGVAQCTRSTSEILRMQAKYEEAIAIMEGVRVEFRTLGLPWDTADCTRSIGDTLGMQGQFGEAIATLEEARKQFEAIGLPHLMEECTKSIDNMRQRQELTSETTTAAWGVNESVGQQWAKRWVQRWDGHHELEYSEVWILPHGRRLRNREHL</sequence>
<evidence type="ECO:0000313" key="3">
    <source>
        <dbReference type="EMBL" id="EJU02708.1"/>
    </source>
</evidence>
<dbReference type="InterPro" id="IPR011990">
    <property type="entry name" value="TPR-like_helical_dom_sf"/>
</dbReference>
<keyword evidence="1" id="KW-0175">Coiled coil</keyword>
<dbReference type="STRING" id="1858805.M5GDV2"/>
<name>M5GDV2_DACPD</name>
<dbReference type="AlphaFoldDB" id="M5GDV2"/>
<evidence type="ECO:0000313" key="4">
    <source>
        <dbReference type="Proteomes" id="UP000030653"/>
    </source>
</evidence>
<feature type="domain" description="Novel STAND NTPase 1" evidence="2">
    <location>
        <begin position="198"/>
        <end position="337"/>
    </location>
</feature>
<dbReference type="SUPFAM" id="SSF52540">
    <property type="entry name" value="P-loop containing nucleoside triphosphate hydrolases"/>
    <property type="match status" value="1"/>
</dbReference>
<accession>M5GDV2</accession>
<dbReference type="HOGENOM" id="CLU_006580_0_1_1"/>
<dbReference type="Proteomes" id="UP000030653">
    <property type="component" value="Unassembled WGS sequence"/>
</dbReference>
<feature type="coiled-coil region" evidence="1">
    <location>
        <begin position="662"/>
        <end position="802"/>
    </location>
</feature>
<dbReference type="OMA" id="MQTNYKE"/>
<dbReference type="GeneID" id="63685126"/>
<dbReference type="Pfam" id="PF20703">
    <property type="entry name" value="nSTAND1"/>
    <property type="match status" value="1"/>
</dbReference>
<dbReference type="Pfam" id="PF13424">
    <property type="entry name" value="TPR_12"/>
    <property type="match status" value="1"/>
</dbReference>
<evidence type="ECO:0000256" key="1">
    <source>
        <dbReference type="SAM" id="Coils"/>
    </source>
</evidence>
<dbReference type="OrthoDB" id="431454at2759"/>
<reference evidence="3 4" key="1">
    <citation type="journal article" date="2012" name="Science">
        <title>The Paleozoic origin of enzymatic lignin decomposition reconstructed from 31 fungal genomes.</title>
        <authorList>
            <person name="Floudas D."/>
            <person name="Binder M."/>
            <person name="Riley R."/>
            <person name="Barry K."/>
            <person name="Blanchette R.A."/>
            <person name="Henrissat B."/>
            <person name="Martinez A.T."/>
            <person name="Otillar R."/>
            <person name="Spatafora J.W."/>
            <person name="Yadav J.S."/>
            <person name="Aerts A."/>
            <person name="Benoit I."/>
            <person name="Boyd A."/>
            <person name="Carlson A."/>
            <person name="Copeland A."/>
            <person name="Coutinho P.M."/>
            <person name="de Vries R.P."/>
            <person name="Ferreira P."/>
            <person name="Findley K."/>
            <person name="Foster B."/>
            <person name="Gaskell J."/>
            <person name="Glotzer D."/>
            <person name="Gorecki P."/>
            <person name="Heitman J."/>
            <person name="Hesse C."/>
            <person name="Hori C."/>
            <person name="Igarashi K."/>
            <person name="Jurgens J.A."/>
            <person name="Kallen N."/>
            <person name="Kersten P."/>
            <person name="Kohler A."/>
            <person name="Kuees U."/>
            <person name="Kumar T.K.A."/>
            <person name="Kuo A."/>
            <person name="LaButti K."/>
            <person name="Larrondo L.F."/>
            <person name="Lindquist E."/>
            <person name="Ling A."/>
            <person name="Lombard V."/>
            <person name="Lucas S."/>
            <person name="Lundell T."/>
            <person name="Martin R."/>
            <person name="McLaughlin D.J."/>
            <person name="Morgenstern I."/>
            <person name="Morin E."/>
            <person name="Murat C."/>
            <person name="Nagy L.G."/>
            <person name="Nolan M."/>
            <person name="Ohm R.A."/>
            <person name="Patyshakuliyeva A."/>
            <person name="Rokas A."/>
            <person name="Ruiz-Duenas F.J."/>
            <person name="Sabat G."/>
            <person name="Salamov A."/>
            <person name="Samejima M."/>
            <person name="Schmutz J."/>
            <person name="Slot J.C."/>
            <person name="St John F."/>
            <person name="Stenlid J."/>
            <person name="Sun H."/>
            <person name="Sun S."/>
            <person name="Syed K."/>
            <person name="Tsang A."/>
            <person name="Wiebenga A."/>
            <person name="Young D."/>
            <person name="Pisabarro A."/>
            <person name="Eastwood D.C."/>
            <person name="Martin F."/>
            <person name="Cullen D."/>
            <person name="Grigoriev I.V."/>
            <person name="Hibbett D.S."/>
        </authorList>
    </citation>
    <scope>NUCLEOTIDE SEQUENCE [LARGE SCALE GENOMIC DNA]</scope>
    <source>
        <strain evidence="3 4">DJM-731 SS1</strain>
    </source>
</reference>
<dbReference type="RefSeq" id="XP_040629602.1">
    <property type="nucleotide sequence ID" value="XM_040770064.1"/>
</dbReference>
<keyword evidence="4" id="KW-1185">Reference proteome</keyword>
<dbReference type="InterPro" id="IPR027417">
    <property type="entry name" value="P-loop_NTPase"/>
</dbReference>
<protein>
    <recommendedName>
        <fullName evidence="2">Novel STAND NTPase 1 domain-containing protein</fullName>
    </recommendedName>
</protein>
<gene>
    <name evidence="3" type="ORF">DACRYDRAFT_115717</name>
</gene>
<dbReference type="SUPFAM" id="SSF48452">
    <property type="entry name" value="TPR-like"/>
    <property type="match status" value="3"/>
</dbReference>
<dbReference type="PANTHER" id="PTHR47691:SF3">
    <property type="entry name" value="HTH-TYPE TRANSCRIPTIONAL REGULATOR RV0890C-RELATED"/>
    <property type="match status" value="1"/>
</dbReference>
<dbReference type="EMBL" id="JH795861">
    <property type="protein sequence ID" value="EJU02708.1"/>
    <property type="molecule type" value="Genomic_DNA"/>
</dbReference>
<dbReference type="InterPro" id="IPR049052">
    <property type="entry name" value="nSTAND1"/>
</dbReference>
<evidence type="ECO:0000259" key="2">
    <source>
        <dbReference type="Pfam" id="PF20703"/>
    </source>
</evidence>
<proteinExistence type="predicted"/>
<dbReference type="Gene3D" id="3.40.50.300">
    <property type="entry name" value="P-loop containing nucleotide triphosphate hydrolases"/>
    <property type="match status" value="1"/>
</dbReference>